<evidence type="ECO:0000259" key="13">
    <source>
        <dbReference type="SMART" id="SM00560"/>
    </source>
</evidence>
<keyword evidence="5 10" id="KW-1133">Transmembrane helix</keyword>
<dbReference type="Pfam" id="PF01618">
    <property type="entry name" value="MotA_ExbB"/>
    <property type="match status" value="1"/>
</dbReference>
<keyword evidence="2" id="KW-1003">Cell membrane</keyword>
<evidence type="ECO:0000256" key="8">
    <source>
        <dbReference type="RuleBase" id="RU004057"/>
    </source>
</evidence>
<evidence type="ECO:0000256" key="6">
    <source>
        <dbReference type="ARBA" id="ARBA00023136"/>
    </source>
</evidence>
<dbReference type="AlphaFoldDB" id="A0A841HEQ8"/>
<evidence type="ECO:0000256" key="4">
    <source>
        <dbReference type="ARBA" id="ARBA00022729"/>
    </source>
</evidence>
<dbReference type="EMBL" id="JACHHZ010000001">
    <property type="protein sequence ID" value="MBB6091236.1"/>
    <property type="molecule type" value="Genomic_DNA"/>
</dbReference>
<keyword evidence="3 10" id="KW-0812">Transmembrane</keyword>
<dbReference type="PANTHER" id="PTHR30625">
    <property type="entry name" value="PROTEIN TOLQ"/>
    <property type="match status" value="1"/>
</dbReference>
<dbReference type="InterPro" id="IPR006558">
    <property type="entry name" value="LamG-like"/>
</dbReference>
<dbReference type="Pfam" id="PF10102">
    <property type="entry name" value="DUF2341"/>
    <property type="match status" value="1"/>
</dbReference>
<feature type="domain" description="LamG-like jellyroll fold" evidence="13">
    <location>
        <begin position="201"/>
        <end position="328"/>
    </location>
</feature>
<keyword evidence="7" id="KW-1015">Disulfide bond</keyword>
<feature type="region of interest" description="Disordered" evidence="9">
    <location>
        <begin position="418"/>
        <end position="438"/>
    </location>
</feature>
<dbReference type="InterPro" id="IPR050790">
    <property type="entry name" value="ExbB/TolQ_transport"/>
</dbReference>
<dbReference type="SMART" id="SM00282">
    <property type="entry name" value="LamG"/>
    <property type="match status" value="1"/>
</dbReference>
<comment type="similarity">
    <text evidence="8">Belongs to the exbB/tolQ family.</text>
</comment>
<keyword evidence="8" id="KW-0813">Transport</keyword>
<evidence type="ECO:0000313" key="14">
    <source>
        <dbReference type="EMBL" id="MBB6091236.1"/>
    </source>
</evidence>
<dbReference type="PANTHER" id="PTHR30625:SF3">
    <property type="entry name" value="TOL-PAL SYSTEM PROTEIN TOLQ"/>
    <property type="match status" value="1"/>
</dbReference>
<dbReference type="Gene3D" id="2.60.120.200">
    <property type="match status" value="1"/>
</dbReference>
<evidence type="ECO:0000256" key="9">
    <source>
        <dbReference type="SAM" id="MobiDB-lite"/>
    </source>
</evidence>
<dbReference type="SMART" id="SM00560">
    <property type="entry name" value="LamGL"/>
    <property type="match status" value="1"/>
</dbReference>
<dbReference type="RefSeq" id="WP_184329048.1">
    <property type="nucleotide sequence ID" value="NZ_JACHHZ010000001.1"/>
</dbReference>
<evidence type="ECO:0000256" key="1">
    <source>
        <dbReference type="ARBA" id="ARBA00004651"/>
    </source>
</evidence>
<sequence length="605" mass="64022">MRRLFATLLLAACSLAPAISHAWWNDEWNFRKEITLDLTPAGANIAGSPAEVPVLVRLHLGNFGYFGDTLPDGADLRFVAGDDKTPLKFHVERYDPTNNLAFVWVKVPRLAGGAAEKIYLYYGNPKAPAGSDAPGTYDPSQVLVMHFGGTSPVDATAYANNSSASGAEATSASLIGDGVKFTGAGVVTIPGSASLRLLPDKGVTLSAWVRIEAPQAEAIVLELAAPGRSLTLGINDAQVFARYQPDGAAVAQAQSAPILAMGQWHHLAVTVSSNRFALFVDGVEVSSSPADIAEIAGTLTLGGTARSTNFLTGEIDEVQVSNTVRSAEWLQAAARSQGIDSLLVAYGNDAQKEGGEVSYLKVTLDNLTVDAWVVIVILAIMFVIAMLIMVSKALFLSRVKKANAAFLKEFDKLKGDPTALDRPEADDAPGDEALDESPFMPHVKGHEDKYRVSTIYRLYHHGVQEMLGRVGLKSVGARAVNSLTPQAMASIRAAMDATQVRMTQKLSAQMVILTIAISGGPFLGLLGTVVGVMITFAAIAASGDVNVNSIAPGIAAALAATVAGLGVAIPALFGYNWLNTQIKEINADMRVFVDEFVTRVAEHYS</sequence>
<organism evidence="14 15">
    <name type="scientific">Povalibacter uvarum</name>
    <dbReference type="NCBI Taxonomy" id="732238"/>
    <lineage>
        <taxon>Bacteria</taxon>
        <taxon>Pseudomonadati</taxon>
        <taxon>Pseudomonadota</taxon>
        <taxon>Gammaproteobacteria</taxon>
        <taxon>Steroidobacterales</taxon>
        <taxon>Steroidobacteraceae</taxon>
        <taxon>Povalibacter</taxon>
    </lineage>
</organism>
<keyword evidence="6 10" id="KW-0472">Membrane</keyword>
<accession>A0A841HEQ8</accession>
<protein>
    <submittedName>
        <fullName evidence="14">Biopolymer transport protein ExbB</fullName>
    </submittedName>
</protein>
<feature type="signal peptide" evidence="11">
    <location>
        <begin position="1"/>
        <end position="22"/>
    </location>
</feature>
<evidence type="ECO:0000259" key="12">
    <source>
        <dbReference type="SMART" id="SM00282"/>
    </source>
</evidence>
<feature type="domain" description="Laminin G" evidence="12">
    <location>
        <begin position="201"/>
        <end position="323"/>
    </location>
</feature>
<evidence type="ECO:0000256" key="7">
    <source>
        <dbReference type="ARBA" id="ARBA00023157"/>
    </source>
</evidence>
<dbReference type="SUPFAM" id="SSF49899">
    <property type="entry name" value="Concanavalin A-like lectins/glucanases"/>
    <property type="match status" value="1"/>
</dbReference>
<keyword evidence="15" id="KW-1185">Reference proteome</keyword>
<evidence type="ECO:0000256" key="2">
    <source>
        <dbReference type="ARBA" id="ARBA00022475"/>
    </source>
</evidence>
<keyword evidence="4 11" id="KW-0732">Signal</keyword>
<dbReference type="InterPro" id="IPR002898">
    <property type="entry name" value="MotA_ExbB_proton_chnl"/>
</dbReference>
<keyword evidence="8" id="KW-0653">Protein transport</keyword>
<evidence type="ECO:0000256" key="3">
    <source>
        <dbReference type="ARBA" id="ARBA00022692"/>
    </source>
</evidence>
<evidence type="ECO:0000256" key="10">
    <source>
        <dbReference type="SAM" id="Phobius"/>
    </source>
</evidence>
<evidence type="ECO:0000256" key="11">
    <source>
        <dbReference type="SAM" id="SignalP"/>
    </source>
</evidence>
<name>A0A841HEQ8_9GAMM</name>
<dbReference type="InterPro" id="IPR013320">
    <property type="entry name" value="ConA-like_dom_sf"/>
</dbReference>
<proteinExistence type="inferred from homology"/>
<dbReference type="GO" id="GO:0017038">
    <property type="term" value="P:protein import"/>
    <property type="evidence" value="ECO:0007669"/>
    <property type="project" value="TreeGrafter"/>
</dbReference>
<dbReference type="InterPro" id="IPR001791">
    <property type="entry name" value="Laminin_G"/>
</dbReference>
<dbReference type="Proteomes" id="UP000588068">
    <property type="component" value="Unassembled WGS sequence"/>
</dbReference>
<feature type="compositionally biased region" description="Acidic residues" evidence="9">
    <location>
        <begin position="426"/>
        <end position="435"/>
    </location>
</feature>
<reference evidence="14 15" key="1">
    <citation type="submission" date="2020-08" db="EMBL/GenBank/DDBJ databases">
        <title>Genomic Encyclopedia of Type Strains, Phase IV (KMG-IV): sequencing the most valuable type-strain genomes for metagenomic binning, comparative biology and taxonomic classification.</title>
        <authorList>
            <person name="Goeker M."/>
        </authorList>
    </citation>
    <scope>NUCLEOTIDE SEQUENCE [LARGE SCALE GENOMIC DNA]</scope>
    <source>
        <strain evidence="14 15">DSM 26723</strain>
    </source>
</reference>
<dbReference type="InterPro" id="IPR018765">
    <property type="entry name" value="DUF2341"/>
</dbReference>
<dbReference type="CDD" id="cd00110">
    <property type="entry name" value="LamG"/>
    <property type="match status" value="1"/>
</dbReference>
<comment type="subcellular location">
    <subcellularLocation>
        <location evidence="1">Cell membrane</location>
        <topology evidence="1">Multi-pass membrane protein</topology>
    </subcellularLocation>
    <subcellularLocation>
        <location evidence="8">Membrane</location>
        <topology evidence="8">Multi-pass membrane protein</topology>
    </subcellularLocation>
</comment>
<feature type="transmembrane region" description="Helical" evidence="10">
    <location>
        <begin position="371"/>
        <end position="391"/>
    </location>
</feature>
<evidence type="ECO:0000313" key="15">
    <source>
        <dbReference type="Proteomes" id="UP000588068"/>
    </source>
</evidence>
<feature type="transmembrane region" description="Helical" evidence="10">
    <location>
        <begin position="553"/>
        <end position="575"/>
    </location>
</feature>
<comment type="caution">
    <text evidence="14">The sequence shown here is derived from an EMBL/GenBank/DDBJ whole genome shotgun (WGS) entry which is preliminary data.</text>
</comment>
<feature type="transmembrane region" description="Helical" evidence="10">
    <location>
        <begin position="511"/>
        <end position="541"/>
    </location>
</feature>
<feature type="chain" id="PRO_5032699547" evidence="11">
    <location>
        <begin position="23"/>
        <end position="605"/>
    </location>
</feature>
<dbReference type="GO" id="GO:0005886">
    <property type="term" value="C:plasma membrane"/>
    <property type="evidence" value="ECO:0007669"/>
    <property type="project" value="UniProtKB-SubCell"/>
</dbReference>
<gene>
    <name evidence="14" type="ORF">HNQ60_000082</name>
</gene>
<dbReference type="Pfam" id="PF13385">
    <property type="entry name" value="Laminin_G_3"/>
    <property type="match status" value="1"/>
</dbReference>
<evidence type="ECO:0000256" key="5">
    <source>
        <dbReference type="ARBA" id="ARBA00022989"/>
    </source>
</evidence>